<gene>
    <name evidence="1" type="ORF">HELGO_WM25147</name>
</gene>
<organism evidence="1">
    <name type="scientific">uncultured Aureispira sp</name>
    <dbReference type="NCBI Taxonomy" id="1331704"/>
    <lineage>
        <taxon>Bacteria</taxon>
        <taxon>Pseudomonadati</taxon>
        <taxon>Bacteroidota</taxon>
        <taxon>Saprospiria</taxon>
        <taxon>Saprospirales</taxon>
        <taxon>Saprospiraceae</taxon>
        <taxon>Aureispira</taxon>
        <taxon>environmental samples</taxon>
    </lineage>
</organism>
<sequence>MNESKLIVVFRTIEKKELRDLKKWVQSPMHNEHKDVTKLFEFLFTRYNLNATTLKKERVWKYLYGHKKYDALRLRHVLSFSLNVLENFVSYKALKRSSFEHEKRLVKAYRDKKILKPATQSLQKAAKHLGKESHKDEQYHYNQYELEVLKFDLEGTQDRTRATNITEITKHASLFFMITTLRHAYTARSHQSLKKAAYRVPLLESVLTEVEENDYALYPILMIYYHGYQTLNRPEEESHFKELNYYLEQQQPVLGAKEQREILLMALNYAIKKINTGSQFYMQEAFRLYKKGLEENLLIEQDEMSHFAYKNIVSLGIILKEYTWLDVFIPTYALKLKGDSKNNYRDYSLARLTFARGDFDQTMQLLIQADYDDILLNIGAKVLLLKLYYQQAYWDALEALLESFRIFLNRKKELSYHKEHYTNLILLVRKILSTPILNQLVREKIKEQIESTHPLAEREWLLAQVL</sequence>
<protein>
    <submittedName>
        <fullName evidence="1">Uncharacterized protein</fullName>
    </submittedName>
</protein>
<proteinExistence type="predicted"/>
<dbReference type="AlphaFoldDB" id="A0A6S6UKL1"/>
<evidence type="ECO:0000313" key="1">
    <source>
        <dbReference type="EMBL" id="CAA6829612.1"/>
    </source>
</evidence>
<dbReference type="EMBL" id="CACVAQ010000505">
    <property type="protein sequence ID" value="CAA6829612.1"/>
    <property type="molecule type" value="Genomic_DNA"/>
</dbReference>
<reference evidence="1" key="1">
    <citation type="submission" date="2020-01" db="EMBL/GenBank/DDBJ databases">
        <authorList>
            <person name="Meier V. D."/>
            <person name="Meier V D."/>
        </authorList>
    </citation>
    <scope>NUCLEOTIDE SEQUENCE</scope>
    <source>
        <strain evidence="1">HLG_WM_MAG_10</strain>
    </source>
</reference>
<name>A0A6S6UKL1_9BACT</name>
<accession>A0A6S6UKL1</accession>